<evidence type="ECO:0000313" key="4">
    <source>
        <dbReference type="Proteomes" id="UP000266234"/>
    </source>
</evidence>
<gene>
    <name evidence="3" type="ORF">FLONG3_1085</name>
</gene>
<dbReference type="AlphaFoldDB" id="A0A395T944"/>
<reference evidence="3 4" key="1">
    <citation type="journal article" date="2018" name="PLoS Pathog.">
        <title>Evolution of structural diversity of trichothecenes, a family of toxins produced by plant pathogenic and entomopathogenic fungi.</title>
        <authorList>
            <person name="Proctor R.H."/>
            <person name="McCormick S.P."/>
            <person name="Kim H.S."/>
            <person name="Cardoza R.E."/>
            <person name="Stanley A.M."/>
            <person name="Lindo L."/>
            <person name="Kelly A."/>
            <person name="Brown D.W."/>
            <person name="Lee T."/>
            <person name="Vaughan M.M."/>
            <person name="Alexander N.J."/>
            <person name="Busman M."/>
            <person name="Gutierrez S."/>
        </authorList>
    </citation>
    <scope>NUCLEOTIDE SEQUENCE [LARGE SCALE GENOMIC DNA]</scope>
    <source>
        <strain evidence="3 4">NRRL 20695</strain>
    </source>
</reference>
<evidence type="ECO:0000256" key="1">
    <source>
        <dbReference type="SAM" id="SignalP"/>
    </source>
</evidence>
<dbReference type="EMBL" id="PXOG01000024">
    <property type="protein sequence ID" value="RGP80745.1"/>
    <property type="molecule type" value="Genomic_DNA"/>
</dbReference>
<dbReference type="SUPFAM" id="SSF57414">
    <property type="entry name" value="Hairpin loop containing domain-like"/>
    <property type="match status" value="1"/>
</dbReference>
<evidence type="ECO:0000313" key="3">
    <source>
        <dbReference type="EMBL" id="RGP80745.1"/>
    </source>
</evidence>
<name>A0A395T944_9HYPO</name>
<dbReference type="PROSITE" id="PS51257">
    <property type="entry name" value="PROKAR_LIPOPROTEIN"/>
    <property type="match status" value="1"/>
</dbReference>
<evidence type="ECO:0000259" key="2">
    <source>
        <dbReference type="Pfam" id="PF00024"/>
    </source>
</evidence>
<proteinExistence type="predicted"/>
<organism evidence="3 4">
    <name type="scientific">Fusarium longipes</name>
    <dbReference type="NCBI Taxonomy" id="694270"/>
    <lineage>
        <taxon>Eukaryota</taxon>
        <taxon>Fungi</taxon>
        <taxon>Dikarya</taxon>
        <taxon>Ascomycota</taxon>
        <taxon>Pezizomycotina</taxon>
        <taxon>Sordariomycetes</taxon>
        <taxon>Hypocreomycetidae</taxon>
        <taxon>Hypocreales</taxon>
        <taxon>Nectriaceae</taxon>
        <taxon>Fusarium</taxon>
    </lineage>
</organism>
<keyword evidence="4" id="KW-1185">Reference proteome</keyword>
<keyword evidence="1" id="KW-0732">Signal</keyword>
<sequence>MKSSIFLPLVTLLASQGASAACVSGHIETISPDYQVEYKCDQYRTGTSHKKIASEHDCALLCKDTESVCSYSPGVKVCVVGDESGQDKEKPGVIYMTKYKDPFAKDDEKDPFLPDCEAEKQDLLDEIVQLKKDAASGQGSNGSGSCVHLRDPVGQQEIPTNRGAKGFESCQKLCQASPECKSFYYYGCNSICRHFGKSVEEMNTVHNPTTVLMNKDCAITL</sequence>
<comment type="caution">
    <text evidence="3">The sequence shown here is derived from an EMBL/GenBank/DDBJ whole genome shotgun (WGS) entry which is preliminary data.</text>
</comment>
<dbReference type="Pfam" id="PF00024">
    <property type="entry name" value="PAN_1"/>
    <property type="match status" value="1"/>
</dbReference>
<feature type="chain" id="PRO_5017434861" description="Apple domain-containing protein" evidence="1">
    <location>
        <begin position="21"/>
        <end position="221"/>
    </location>
</feature>
<dbReference type="Proteomes" id="UP000266234">
    <property type="component" value="Unassembled WGS sequence"/>
</dbReference>
<feature type="domain" description="Apple" evidence="2">
    <location>
        <begin position="165"/>
        <end position="217"/>
    </location>
</feature>
<feature type="signal peptide" evidence="1">
    <location>
        <begin position="1"/>
        <end position="20"/>
    </location>
</feature>
<dbReference type="InterPro" id="IPR003609">
    <property type="entry name" value="Pan_app"/>
</dbReference>
<dbReference type="OrthoDB" id="5403707at2759"/>
<protein>
    <recommendedName>
        <fullName evidence="2">Apple domain-containing protein</fullName>
    </recommendedName>
</protein>
<accession>A0A395T944</accession>
<dbReference type="Gene3D" id="3.50.4.10">
    <property type="entry name" value="Hepatocyte Growth Factor"/>
    <property type="match status" value="1"/>
</dbReference>